<protein>
    <recommendedName>
        <fullName evidence="6 7">6-phosphogluconolactonase</fullName>
        <shortName evidence="7">6PGL</shortName>
        <ecNumber evidence="5 7">3.1.1.31</ecNumber>
    </recommendedName>
</protein>
<dbReference type="InterPro" id="IPR006148">
    <property type="entry name" value="Glc/Gal-6P_isomerase"/>
</dbReference>
<evidence type="ECO:0000256" key="3">
    <source>
        <dbReference type="ARBA" id="ARBA00004961"/>
    </source>
</evidence>
<dbReference type="EMBL" id="RCWN01000001">
    <property type="protein sequence ID" value="RLQ89343.1"/>
    <property type="molecule type" value="Genomic_DNA"/>
</dbReference>
<dbReference type="Pfam" id="PF01182">
    <property type="entry name" value="Glucosamine_iso"/>
    <property type="match status" value="1"/>
</dbReference>
<comment type="pathway">
    <text evidence="3 7">Carbohydrate degradation; pentose phosphate pathway; D-ribulose 5-phosphate from D-glucose 6-phosphate (oxidative stage): step 2/3.</text>
</comment>
<dbReference type="NCBIfam" id="TIGR01198">
    <property type="entry name" value="pgl"/>
    <property type="match status" value="1"/>
</dbReference>
<dbReference type="InterPro" id="IPR037171">
    <property type="entry name" value="NagB/RpiA_transferase-like"/>
</dbReference>
<reference evidence="9 10" key="1">
    <citation type="submission" date="2018-10" db="EMBL/GenBank/DDBJ databases">
        <title>Notoacmeibacter sp. M2BS9Y-3-1, whole genome shotgun sequence.</title>
        <authorList>
            <person name="Tuo L."/>
        </authorList>
    </citation>
    <scope>NUCLEOTIDE SEQUENCE [LARGE SCALE GENOMIC DNA]</scope>
    <source>
        <strain evidence="9 10">M2BS9Y-3-1</strain>
    </source>
</reference>
<evidence type="ECO:0000313" key="9">
    <source>
        <dbReference type="EMBL" id="RLQ89343.1"/>
    </source>
</evidence>
<evidence type="ECO:0000256" key="5">
    <source>
        <dbReference type="ARBA" id="ARBA00013198"/>
    </source>
</evidence>
<dbReference type="PANTHER" id="PTHR11054:SF0">
    <property type="entry name" value="6-PHOSPHOGLUCONOLACTONASE"/>
    <property type="match status" value="1"/>
</dbReference>
<dbReference type="AlphaFoldDB" id="A0A3L7JFA3"/>
<dbReference type="UniPathway" id="UPA00115">
    <property type="reaction ID" value="UER00409"/>
</dbReference>
<dbReference type="CDD" id="cd01400">
    <property type="entry name" value="6PGL"/>
    <property type="match status" value="1"/>
</dbReference>
<keyword evidence="10" id="KW-1185">Reference proteome</keyword>
<dbReference type="SUPFAM" id="SSF100950">
    <property type="entry name" value="NagB/RpiA/CoA transferase-like"/>
    <property type="match status" value="1"/>
</dbReference>
<dbReference type="Gene3D" id="3.40.50.1360">
    <property type="match status" value="1"/>
</dbReference>
<dbReference type="InterPro" id="IPR005900">
    <property type="entry name" value="6-phosphogluconolactonase_DevB"/>
</dbReference>
<evidence type="ECO:0000256" key="4">
    <source>
        <dbReference type="ARBA" id="ARBA00010662"/>
    </source>
</evidence>
<gene>
    <name evidence="7 9" type="primary">pgl</name>
    <name evidence="9" type="ORF">D8780_02395</name>
</gene>
<dbReference type="GO" id="GO:0017057">
    <property type="term" value="F:6-phosphogluconolactonase activity"/>
    <property type="evidence" value="ECO:0007669"/>
    <property type="project" value="UniProtKB-UniRule"/>
</dbReference>
<dbReference type="InterPro" id="IPR039104">
    <property type="entry name" value="6PGL"/>
</dbReference>
<name>A0A3L7JFA3_9HYPH</name>
<dbReference type="GO" id="GO:0006098">
    <property type="term" value="P:pentose-phosphate shunt"/>
    <property type="evidence" value="ECO:0007669"/>
    <property type="project" value="UniProtKB-UniPathway"/>
</dbReference>
<evidence type="ECO:0000256" key="6">
    <source>
        <dbReference type="ARBA" id="ARBA00020337"/>
    </source>
</evidence>
<dbReference type="EC" id="3.1.1.31" evidence="5 7"/>
<dbReference type="PANTHER" id="PTHR11054">
    <property type="entry name" value="6-PHOSPHOGLUCONOLACTONASE"/>
    <property type="match status" value="1"/>
</dbReference>
<comment type="similarity">
    <text evidence="4 7">Belongs to the glucosamine/galactosamine-6-phosphate isomerase family. 6-phosphogluconolactonase subfamily.</text>
</comment>
<comment type="function">
    <text evidence="2 7">Hydrolysis of 6-phosphogluconolactone to 6-phosphogluconate.</text>
</comment>
<evidence type="ECO:0000256" key="7">
    <source>
        <dbReference type="RuleBase" id="RU365095"/>
    </source>
</evidence>
<keyword evidence="7 9" id="KW-0378">Hydrolase</keyword>
<proteinExistence type="inferred from homology"/>
<evidence type="ECO:0000256" key="1">
    <source>
        <dbReference type="ARBA" id="ARBA00000832"/>
    </source>
</evidence>
<evidence type="ECO:0000313" key="10">
    <source>
        <dbReference type="Proteomes" id="UP000281094"/>
    </source>
</evidence>
<dbReference type="Proteomes" id="UP000281094">
    <property type="component" value="Unassembled WGS sequence"/>
</dbReference>
<evidence type="ECO:0000256" key="2">
    <source>
        <dbReference type="ARBA" id="ARBA00002681"/>
    </source>
</evidence>
<accession>A0A3L7JFA3</accession>
<comment type="catalytic activity">
    <reaction evidence="1 7">
        <text>6-phospho-D-glucono-1,5-lactone + H2O = 6-phospho-D-gluconate + H(+)</text>
        <dbReference type="Rhea" id="RHEA:12556"/>
        <dbReference type="ChEBI" id="CHEBI:15377"/>
        <dbReference type="ChEBI" id="CHEBI:15378"/>
        <dbReference type="ChEBI" id="CHEBI:57955"/>
        <dbReference type="ChEBI" id="CHEBI:58759"/>
        <dbReference type="EC" id="3.1.1.31"/>
    </reaction>
</comment>
<organism evidence="9 10">
    <name type="scientific">Notoacmeibacter ruber</name>
    <dbReference type="NCBI Taxonomy" id="2670375"/>
    <lineage>
        <taxon>Bacteria</taxon>
        <taxon>Pseudomonadati</taxon>
        <taxon>Pseudomonadota</taxon>
        <taxon>Alphaproteobacteria</taxon>
        <taxon>Hyphomicrobiales</taxon>
        <taxon>Notoacmeibacteraceae</taxon>
        <taxon>Notoacmeibacter</taxon>
    </lineage>
</organism>
<dbReference type="RefSeq" id="WP_121644198.1">
    <property type="nucleotide sequence ID" value="NZ_RCWN01000001.1"/>
</dbReference>
<comment type="caution">
    <text evidence="9">The sequence shown here is derived from an EMBL/GenBank/DDBJ whole genome shotgun (WGS) entry which is preliminary data.</text>
</comment>
<dbReference type="GO" id="GO:0005975">
    <property type="term" value="P:carbohydrate metabolic process"/>
    <property type="evidence" value="ECO:0007669"/>
    <property type="project" value="UniProtKB-UniRule"/>
</dbReference>
<feature type="domain" description="Glucosamine/galactosamine-6-phosphate isomerase" evidence="8">
    <location>
        <begin position="32"/>
        <end position="238"/>
    </location>
</feature>
<evidence type="ECO:0000259" key="8">
    <source>
        <dbReference type="Pfam" id="PF01182"/>
    </source>
</evidence>
<sequence>MNPSEQSENRNPEDLLARAPGEPQWLEFSSRGRLAERLSGRVADELAAAIEERGIATLALSGGRTPEQFFVALSERDIDWSKVIVTLVDERFVDTSSPRSNAALVIKRLLQRHAAGAAFEKLYEPVPTAEEAATILNQRLKGLPQPFDVVLLGMGTDGHTASFFPKGDTLDEALDPKGEPRVLAMNAPGAEEPRLTWNLPALVKGRSIHLHIEGVEKKSVLFDALSDKESPYPIRAIFDHAPTGINIWYAPAEG</sequence>